<evidence type="ECO:0000256" key="2">
    <source>
        <dbReference type="SAM" id="MobiDB-lite"/>
    </source>
</evidence>
<evidence type="ECO:0000313" key="5">
    <source>
        <dbReference type="Proteomes" id="UP001321047"/>
    </source>
</evidence>
<dbReference type="InterPro" id="IPR006016">
    <property type="entry name" value="UspA"/>
</dbReference>
<sequence length="182" mass="19306">MSSHDTGTVTILVPHDGSDPAQAAFEYAIETFPGADLVLFHAIDPFDLPHATDERTPLTDRWLEVQHARATDLFEAAIADLPVDVVRESESEGGDAVSSGEGREESTASTPPNRRYELESNSVETATSVGSPAQSIVAYVDDNDIDQVVLGSRGRGGVPAPQIGSTAEIVVKRVAVPVTVVR</sequence>
<dbReference type="SUPFAM" id="SSF52402">
    <property type="entry name" value="Adenine nucleotide alpha hydrolases-like"/>
    <property type="match status" value="1"/>
</dbReference>
<dbReference type="EMBL" id="JAOPJZ010000002">
    <property type="protein sequence ID" value="MCU4751193.1"/>
    <property type="molecule type" value="Genomic_DNA"/>
</dbReference>
<dbReference type="Gene3D" id="3.40.50.620">
    <property type="entry name" value="HUPs"/>
    <property type="match status" value="1"/>
</dbReference>
<feature type="domain" description="UspA" evidence="3">
    <location>
        <begin position="10"/>
        <end position="182"/>
    </location>
</feature>
<dbReference type="Proteomes" id="UP001321047">
    <property type="component" value="Unassembled WGS sequence"/>
</dbReference>
<dbReference type="PANTHER" id="PTHR46268:SF24">
    <property type="entry name" value="UNIVERSAL STRESS PROTEIN"/>
    <property type="match status" value="1"/>
</dbReference>
<comment type="caution">
    <text evidence="4">The sequence shown here is derived from an EMBL/GenBank/DDBJ whole genome shotgun (WGS) entry which is preliminary data.</text>
</comment>
<dbReference type="InterPro" id="IPR014729">
    <property type="entry name" value="Rossmann-like_a/b/a_fold"/>
</dbReference>
<name>A0AAP2Z6R3_9EURY</name>
<organism evidence="4 5">
    <name type="scientific">Natronosalvus hydrolyticus</name>
    <dbReference type="NCBI Taxonomy" id="2979988"/>
    <lineage>
        <taxon>Archaea</taxon>
        <taxon>Methanobacteriati</taxon>
        <taxon>Methanobacteriota</taxon>
        <taxon>Stenosarchaea group</taxon>
        <taxon>Halobacteria</taxon>
        <taxon>Halobacteriales</taxon>
        <taxon>Natrialbaceae</taxon>
        <taxon>Natronosalvus</taxon>
    </lineage>
</organism>
<proteinExistence type="inferred from homology"/>
<evidence type="ECO:0000256" key="1">
    <source>
        <dbReference type="ARBA" id="ARBA00008791"/>
    </source>
</evidence>
<accession>A0AAP2Z6R3</accession>
<dbReference type="InterPro" id="IPR006015">
    <property type="entry name" value="Universal_stress_UspA"/>
</dbReference>
<dbReference type="PANTHER" id="PTHR46268">
    <property type="entry name" value="STRESS RESPONSE PROTEIN NHAX"/>
    <property type="match status" value="1"/>
</dbReference>
<protein>
    <submittedName>
        <fullName evidence="4">Universal stress protein</fullName>
    </submittedName>
</protein>
<evidence type="ECO:0000313" key="4">
    <source>
        <dbReference type="EMBL" id="MCU4751193.1"/>
    </source>
</evidence>
<comment type="similarity">
    <text evidence="1">Belongs to the universal stress protein A family.</text>
</comment>
<dbReference type="Pfam" id="PF00582">
    <property type="entry name" value="Usp"/>
    <property type="match status" value="1"/>
</dbReference>
<evidence type="ECO:0000259" key="3">
    <source>
        <dbReference type="Pfam" id="PF00582"/>
    </source>
</evidence>
<gene>
    <name evidence="4" type="ORF">OB919_04225</name>
</gene>
<dbReference type="AlphaFoldDB" id="A0AAP2Z6R3"/>
<feature type="region of interest" description="Disordered" evidence="2">
    <location>
        <begin position="88"/>
        <end position="129"/>
    </location>
</feature>
<dbReference type="RefSeq" id="WP_342806715.1">
    <property type="nucleotide sequence ID" value="NZ_JAOPJZ010000002.1"/>
</dbReference>
<keyword evidence="5" id="KW-1185">Reference proteome</keyword>
<feature type="compositionally biased region" description="Polar residues" evidence="2">
    <location>
        <begin position="119"/>
        <end position="129"/>
    </location>
</feature>
<reference evidence="4 5" key="1">
    <citation type="submission" date="2022-09" db="EMBL/GenBank/DDBJ databases">
        <title>Enrichment on poylsaccharides allowed isolation of novel metabolic and taxonomic groups of Haloarchaea.</title>
        <authorList>
            <person name="Sorokin D.Y."/>
            <person name="Elcheninov A.G."/>
            <person name="Khizhniak T.V."/>
            <person name="Kolganova T.V."/>
            <person name="Kublanov I.V."/>
        </authorList>
    </citation>
    <scope>NUCLEOTIDE SEQUENCE [LARGE SCALE GENOMIC DNA]</scope>
    <source>
        <strain evidence="4 5">AArc-curdl1</strain>
    </source>
</reference>
<dbReference type="CDD" id="cd00293">
    <property type="entry name" value="USP-like"/>
    <property type="match status" value="1"/>
</dbReference>
<dbReference type="PRINTS" id="PR01438">
    <property type="entry name" value="UNVRSLSTRESS"/>
</dbReference>